<organism evidence="1 2">
    <name type="scientific">Rangifer tarandus platyrhynchus</name>
    <name type="common">Svalbard reindeer</name>
    <dbReference type="NCBI Taxonomy" id="3082113"/>
    <lineage>
        <taxon>Eukaryota</taxon>
        <taxon>Metazoa</taxon>
        <taxon>Chordata</taxon>
        <taxon>Craniata</taxon>
        <taxon>Vertebrata</taxon>
        <taxon>Euteleostomi</taxon>
        <taxon>Mammalia</taxon>
        <taxon>Eutheria</taxon>
        <taxon>Laurasiatheria</taxon>
        <taxon>Artiodactyla</taxon>
        <taxon>Ruminantia</taxon>
        <taxon>Pecora</taxon>
        <taxon>Cervidae</taxon>
        <taxon>Odocoileinae</taxon>
        <taxon>Rangifer</taxon>
    </lineage>
</organism>
<dbReference type="Proteomes" id="UP001162501">
    <property type="component" value="Chromosome 33"/>
</dbReference>
<feature type="non-terminal residue" evidence="1">
    <location>
        <position position="1"/>
    </location>
</feature>
<protein>
    <submittedName>
        <fullName evidence="1">Uncharacterized protein</fullName>
    </submittedName>
</protein>
<sequence length="92" mass="10043">EVPSFSYLPTYLGLPGVSAVKNLHTVQEMQETWVWSPTTTTIKHQTGLPVLCSNFSPAIQLTPDSEYTLTLFSSFISLSPSPTMSTSPFSTS</sequence>
<proteinExistence type="predicted"/>
<evidence type="ECO:0000313" key="2">
    <source>
        <dbReference type="Proteomes" id="UP001162501"/>
    </source>
</evidence>
<reference evidence="1" key="2">
    <citation type="submission" date="2025-03" db="EMBL/GenBank/DDBJ databases">
        <authorList>
            <consortium name="ELIXIR-Norway"/>
            <consortium name="Elixir Norway"/>
        </authorList>
    </citation>
    <scope>NUCLEOTIDE SEQUENCE</scope>
</reference>
<dbReference type="EMBL" id="OX596117">
    <property type="protein sequence ID" value="CAN0485553.1"/>
    <property type="molecule type" value="Genomic_DNA"/>
</dbReference>
<evidence type="ECO:0000313" key="1">
    <source>
        <dbReference type="EMBL" id="CAN0485553.1"/>
    </source>
</evidence>
<feature type="non-terminal residue" evidence="1">
    <location>
        <position position="92"/>
    </location>
</feature>
<accession>A0AC59ZSS8</accession>
<gene>
    <name evidence="1" type="ORF">MRATA1EN22A_LOCUS21243</name>
</gene>
<reference evidence="1" key="1">
    <citation type="submission" date="2023-05" db="EMBL/GenBank/DDBJ databases">
        <authorList>
            <consortium name="ELIXIR-Norway"/>
        </authorList>
    </citation>
    <scope>NUCLEOTIDE SEQUENCE</scope>
</reference>
<name>A0AC59ZSS8_RANTA</name>